<reference evidence="2" key="2">
    <citation type="submission" date="2014-06" db="EMBL/GenBank/DDBJ databases">
        <authorList>
            <person name="Berkman J.Paul."/>
        </authorList>
    </citation>
    <scope>NUCLEOTIDE SEQUENCE [LARGE SCALE GENOMIC DNA]</scope>
</reference>
<sequence length="277" mass="30364">MVKALSGDLSAKPARAATPLEFLTCNLTPILVTVQLYISGLPGAILHQLRHPNPLNLLNPLHWKRLIFANGFGTVLKTSDELYVNMKQPLLRSAYGRVLEIGAGAGDSVGHYDKVKIQQLFCLEPYEPLRKQLVAKLGEVGLADKSTVIAAALDKDSRPALLQAGIQPGSLDTVVLFQVLCSIPDPKAHLEFLQSLLKPGGQVILFEHVGSKHTLARLIQNIWTPVWRFNFGGCELNRDSADWLNGIGGWKEVDIKRPMHETSADLVPHAIGRLIKA</sequence>
<dbReference type="Pfam" id="PF13489">
    <property type="entry name" value="Methyltransf_23"/>
    <property type="match status" value="1"/>
</dbReference>
<dbReference type="PANTHER" id="PTHR45036">
    <property type="entry name" value="METHYLTRANSFERASE LIKE 7B"/>
    <property type="match status" value="1"/>
</dbReference>
<dbReference type="OrthoDB" id="540004at2759"/>
<evidence type="ECO:0000313" key="2">
    <source>
        <dbReference type="EMBL" id="CDR98580.1"/>
    </source>
</evidence>
<dbReference type="AlphaFoldDB" id="A0A0F7RRY0"/>
<dbReference type="InterPro" id="IPR029063">
    <property type="entry name" value="SAM-dependent_MTases_sf"/>
</dbReference>
<accession>A0A0F7RRY0</accession>
<dbReference type="Proteomes" id="UP000242770">
    <property type="component" value="Unassembled WGS sequence"/>
</dbReference>
<protein>
    <recommendedName>
        <fullName evidence="4">Methyltransferase type 11 domain-containing protein</fullName>
    </recommendedName>
</protein>
<dbReference type="EMBL" id="LK056653">
    <property type="protein sequence ID" value="CDR87312.1"/>
    <property type="molecule type" value="Genomic_DNA"/>
</dbReference>
<organism evidence="2 3">
    <name type="scientific">Sporisorium scitamineum</name>
    <dbReference type="NCBI Taxonomy" id="49012"/>
    <lineage>
        <taxon>Eukaryota</taxon>
        <taxon>Fungi</taxon>
        <taxon>Dikarya</taxon>
        <taxon>Basidiomycota</taxon>
        <taxon>Ustilaginomycotina</taxon>
        <taxon>Ustilaginomycetes</taxon>
        <taxon>Ustilaginales</taxon>
        <taxon>Ustilaginaceae</taxon>
        <taxon>Sporisorium</taxon>
    </lineage>
</organism>
<evidence type="ECO:0000313" key="1">
    <source>
        <dbReference type="EMBL" id="CDR87312.1"/>
    </source>
</evidence>
<gene>
    <name evidence="2" type="primary">SSCI02320.1</name>
    <name evidence="1" type="ORF">SPSC_00438</name>
</gene>
<reference evidence="1" key="1">
    <citation type="submission" date="2014-06" db="EMBL/GenBank/DDBJ databases">
        <authorList>
            <person name="Ju J."/>
            <person name="Zhang J."/>
        </authorList>
    </citation>
    <scope>NUCLEOTIDE SEQUENCE</scope>
    <source>
        <strain evidence="1">SscI8</strain>
    </source>
</reference>
<dbReference type="Gene3D" id="3.40.50.150">
    <property type="entry name" value="Vaccinia Virus protein VP39"/>
    <property type="match status" value="1"/>
</dbReference>
<dbReference type="SUPFAM" id="SSF53335">
    <property type="entry name" value="S-adenosyl-L-methionine-dependent methyltransferases"/>
    <property type="match status" value="1"/>
</dbReference>
<keyword evidence="3" id="KW-1185">Reference proteome</keyword>
<dbReference type="EMBL" id="CCFA01000163">
    <property type="protein sequence ID" value="CDR98580.1"/>
    <property type="molecule type" value="Genomic_DNA"/>
</dbReference>
<reference evidence="3" key="3">
    <citation type="submission" date="2014-06" db="EMBL/GenBank/DDBJ databases">
        <authorList>
            <person name="Berkman P.J."/>
        </authorList>
    </citation>
    <scope>NUCLEOTIDE SEQUENCE [LARGE SCALE GENOMIC DNA]</scope>
</reference>
<dbReference type="PANTHER" id="PTHR45036:SF1">
    <property type="entry name" value="METHYLTRANSFERASE LIKE 7A"/>
    <property type="match status" value="1"/>
</dbReference>
<evidence type="ECO:0000313" key="3">
    <source>
        <dbReference type="Proteomes" id="UP000242770"/>
    </source>
</evidence>
<proteinExistence type="predicted"/>
<dbReference type="InterPro" id="IPR052356">
    <property type="entry name" value="Thiol_S-MT"/>
</dbReference>
<dbReference type="STRING" id="49012.A0A0F7RRY0"/>
<name>A0A0F7RRY0_9BASI</name>
<evidence type="ECO:0008006" key="4">
    <source>
        <dbReference type="Google" id="ProtNLM"/>
    </source>
</evidence>